<dbReference type="InterPro" id="IPR024937">
    <property type="entry name" value="Domain_X"/>
</dbReference>
<dbReference type="EMBL" id="LR593886">
    <property type="protein sequence ID" value="VTS00495.1"/>
    <property type="molecule type" value="Genomic_DNA"/>
</dbReference>
<dbReference type="KEGG" id="gms:SOIL9_81650"/>
<dbReference type="InterPro" id="IPR049030">
    <property type="entry name" value="AI2M-like_HNH"/>
</dbReference>
<evidence type="ECO:0000256" key="1">
    <source>
        <dbReference type="ARBA" id="ARBA00034120"/>
    </source>
</evidence>
<keyword evidence="4" id="KW-1185">Reference proteome</keyword>
<accession>A0A6P2DFE0</accession>
<gene>
    <name evidence="3" type="ORF">SOIL9_81650</name>
</gene>
<dbReference type="CDD" id="cd01651">
    <property type="entry name" value="RT_G2_intron"/>
    <property type="match status" value="1"/>
</dbReference>
<dbReference type="Pfam" id="PF21368">
    <property type="entry name" value="AI2M-like_HNH"/>
    <property type="match status" value="1"/>
</dbReference>
<organism evidence="3 4">
    <name type="scientific">Gemmata massiliana</name>
    <dbReference type="NCBI Taxonomy" id="1210884"/>
    <lineage>
        <taxon>Bacteria</taxon>
        <taxon>Pseudomonadati</taxon>
        <taxon>Planctomycetota</taxon>
        <taxon>Planctomycetia</taxon>
        <taxon>Gemmatales</taxon>
        <taxon>Gemmataceae</taxon>
        <taxon>Gemmata</taxon>
    </lineage>
</organism>
<reference evidence="3 4" key="1">
    <citation type="submission" date="2019-05" db="EMBL/GenBank/DDBJ databases">
        <authorList>
            <consortium name="Science for Life Laboratories"/>
        </authorList>
    </citation>
    <scope>NUCLEOTIDE SEQUENCE [LARGE SCALE GENOMIC DNA]</scope>
    <source>
        <strain evidence="3">Soil9</strain>
    </source>
</reference>
<keyword evidence="3" id="KW-0548">Nucleotidyltransferase</keyword>
<evidence type="ECO:0000313" key="3">
    <source>
        <dbReference type="EMBL" id="VTS00495.1"/>
    </source>
</evidence>
<dbReference type="InterPro" id="IPR043502">
    <property type="entry name" value="DNA/RNA_pol_sf"/>
</dbReference>
<proteinExistence type="inferred from homology"/>
<dbReference type="Pfam" id="PF00078">
    <property type="entry name" value="RVT_1"/>
    <property type="match status" value="1"/>
</dbReference>
<evidence type="ECO:0000313" key="4">
    <source>
        <dbReference type="Proteomes" id="UP000464178"/>
    </source>
</evidence>
<name>A0A6P2DFE0_9BACT</name>
<keyword evidence="3" id="KW-0695">RNA-directed DNA polymerase</keyword>
<dbReference type="InterPro" id="IPR000477">
    <property type="entry name" value="RT_dom"/>
</dbReference>
<dbReference type="GO" id="GO:0003964">
    <property type="term" value="F:RNA-directed DNA polymerase activity"/>
    <property type="evidence" value="ECO:0007669"/>
    <property type="project" value="UniProtKB-KW"/>
</dbReference>
<dbReference type="PROSITE" id="PS50878">
    <property type="entry name" value="RT_POL"/>
    <property type="match status" value="1"/>
</dbReference>
<dbReference type="AlphaFoldDB" id="A0A6P2DFE0"/>
<sequence length="594" mass="68178">MRNAETILGIIRERGRKRLPLGDVYRQLFNPALYLHSYARLYRNSGALTQGATAETVDGMSQGKIHGIIERVRRESYRWAPVRRVHIPKPKGGTRPLGIPTWSDKLLQDVVRAILEAYYESRFSDRSHGFRPGRGCHTALTTIKKVWTGTKWFIEGDIRGCFNNIEHSVLLGILRRDITDNRFLRLIQNLIRAGYLEDWRLHPTLSGSPQGGTVSPILSNIYLDQLDQFVEQTLIPEYTKGNRRAKNPDYNRISSRARYCRRTGRVEEAKALEAARRAVPANDPHDPNYRRLYYVRYADDFLLGFAGPRSEAEAIRDRLSAFLAQELRLELSAEKTLITHAHTEKARFLGYDISVAHCDTKIAANRRSVNGVMTLRMPPSFVAERSRFYTRDGKPIHRMERTHDSDYSIVCGYQAEYRGFVQYYQLADNIAWLNRLHWVMQTSLLKTLAHKHRSSVAKLARRFKAKVETPHGPRTCLEVRVTREGKPPLVGRFGGLPLRTTLSASIDDRLLARKSRGRSELLQRVLADACEACGSTENVEVHHVRKLADLNRRNGRPPPDWVRLMASRRRKTLVLCRVCHDNIHAGRPLRPKSE</sequence>
<dbReference type="SUPFAM" id="SSF56672">
    <property type="entry name" value="DNA/RNA polymerases"/>
    <property type="match status" value="1"/>
</dbReference>
<keyword evidence="3" id="KW-0808">Transferase</keyword>
<comment type="similarity">
    <text evidence="1">Belongs to the bacterial reverse transcriptase family.</text>
</comment>
<dbReference type="InterPro" id="IPR051083">
    <property type="entry name" value="GrpII_Intron_Splice-Mob/Def"/>
</dbReference>
<evidence type="ECO:0000259" key="2">
    <source>
        <dbReference type="PROSITE" id="PS50878"/>
    </source>
</evidence>
<protein>
    <recommendedName>
        <fullName evidence="2">Reverse transcriptase domain-containing protein</fullName>
    </recommendedName>
</protein>
<dbReference type="GO" id="GO:0006397">
    <property type="term" value="P:mRNA processing"/>
    <property type="evidence" value="ECO:0007669"/>
    <property type="project" value="InterPro"/>
</dbReference>
<dbReference type="PANTHER" id="PTHR34047:SF8">
    <property type="entry name" value="PROTEIN YKFC"/>
    <property type="match status" value="1"/>
</dbReference>
<dbReference type="Proteomes" id="UP000464178">
    <property type="component" value="Chromosome"/>
</dbReference>
<dbReference type="PANTHER" id="PTHR34047">
    <property type="entry name" value="NUCLEAR INTRON MATURASE 1, MITOCHONDRIAL-RELATED"/>
    <property type="match status" value="1"/>
</dbReference>
<dbReference type="Pfam" id="PF01348">
    <property type="entry name" value="Intron_maturas2"/>
    <property type="match status" value="1"/>
</dbReference>
<feature type="domain" description="Reverse transcriptase" evidence="2">
    <location>
        <begin position="68"/>
        <end position="353"/>
    </location>
</feature>
<dbReference type="RefSeq" id="WP_162672187.1">
    <property type="nucleotide sequence ID" value="NZ_LR593886.1"/>
</dbReference>